<gene>
    <name evidence="9" type="ORF">BN146_10905</name>
</gene>
<comment type="similarity">
    <text evidence="2">Belongs to the auxin efflux carrier (TC 2.A.69) family.</text>
</comment>
<feature type="transmembrane region" description="Helical" evidence="8">
    <location>
        <begin position="92"/>
        <end position="111"/>
    </location>
</feature>
<dbReference type="GO" id="GO:0005886">
    <property type="term" value="C:plasma membrane"/>
    <property type="evidence" value="ECO:0007669"/>
    <property type="project" value="UniProtKB-SubCell"/>
</dbReference>
<comment type="caution">
    <text evidence="9">The sequence shown here is derived from an EMBL/GenBank/DDBJ whole genome shotgun (WGS) entry which is preliminary data.</text>
</comment>
<feature type="transmembrane region" description="Helical" evidence="8">
    <location>
        <begin position="123"/>
        <end position="144"/>
    </location>
</feature>
<sequence>MLAAFLLVKACQIRPGRRGIFINAVANANTIFIGMPLNIALFGSKSMDYFLIYYVVNTISTWAFGAFLITNDPMEATEAKRRNDLGEILKKIFSLPLVAFLIAISLVLLKVKVPAEILACTQYLGNLVTPLALIYIGLVLNNAGLKSLRFDRDTNLALVGKFLIAPAAMIGMLLATKHFGLFLPAAKRNTLIMQSAVPALTVLPVLADDGKGDVNYATNIVALSTILFVVAAPIAMLVINAL</sequence>
<keyword evidence="7 8" id="KW-0472">Membrane</keyword>
<dbReference type="GO" id="GO:0055085">
    <property type="term" value="P:transmembrane transport"/>
    <property type="evidence" value="ECO:0007669"/>
    <property type="project" value="InterPro"/>
</dbReference>
<evidence type="ECO:0000256" key="4">
    <source>
        <dbReference type="ARBA" id="ARBA00022475"/>
    </source>
</evidence>
<evidence type="ECO:0000256" key="3">
    <source>
        <dbReference type="ARBA" id="ARBA00022448"/>
    </source>
</evidence>
<dbReference type="AlphaFoldDB" id="K0NQZ2"/>
<dbReference type="InterPro" id="IPR038770">
    <property type="entry name" value="Na+/solute_symporter_sf"/>
</dbReference>
<evidence type="ECO:0000256" key="5">
    <source>
        <dbReference type="ARBA" id="ARBA00022692"/>
    </source>
</evidence>
<evidence type="ECO:0000313" key="9">
    <source>
        <dbReference type="EMBL" id="CCK82671.1"/>
    </source>
</evidence>
<dbReference type="PANTHER" id="PTHR36838">
    <property type="entry name" value="AUXIN EFFLUX CARRIER FAMILY PROTEIN"/>
    <property type="match status" value="1"/>
</dbReference>
<feature type="transmembrane region" description="Helical" evidence="8">
    <location>
        <begin position="156"/>
        <end position="175"/>
    </location>
</feature>
<organism evidence="9 10">
    <name type="scientific">Lactobacillus equicursoris 66c</name>
    <dbReference type="NCBI Taxonomy" id="872326"/>
    <lineage>
        <taxon>Bacteria</taxon>
        <taxon>Bacillati</taxon>
        <taxon>Bacillota</taxon>
        <taxon>Bacilli</taxon>
        <taxon>Lactobacillales</taxon>
        <taxon>Lactobacillaceae</taxon>
        <taxon>Lactobacillus</taxon>
    </lineage>
</organism>
<dbReference type="Gene3D" id="1.20.1530.20">
    <property type="match status" value="1"/>
</dbReference>
<reference evidence="9 10" key="1">
    <citation type="submission" date="2012-08" db="EMBL/GenBank/DDBJ databases">
        <title>Draft Genome Sequences of Lactobacillus equicursoris CIP 110162T, isolated from thoroughbred racehorse feces and Lactobacillus sp. CRBIP 24.137 isolated from urine of human.</title>
        <authorList>
            <person name="Cousin S."/>
            <person name="Loux V."/>
            <person name="Ma L."/>
            <person name="Creno S."/>
            <person name="Clermont D."/>
            <person name="Bizet C."/>
            <person name="Bouchier C."/>
        </authorList>
    </citation>
    <scope>NUCLEOTIDE SEQUENCE [LARGE SCALE GENOMIC DNA]</scope>
    <source>
        <strain evidence="9 10">66c</strain>
    </source>
</reference>
<dbReference type="Pfam" id="PF03547">
    <property type="entry name" value="Mem_trans"/>
    <property type="match status" value="1"/>
</dbReference>
<evidence type="ECO:0000256" key="8">
    <source>
        <dbReference type="SAM" id="Phobius"/>
    </source>
</evidence>
<evidence type="ECO:0000256" key="6">
    <source>
        <dbReference type="ARBA" id="ARBA00022989"/>
    </source>
</evidence>
<dbReference type="Proteomes" id="UP000009325">
    <property type="component" value="Unassembled WGS sequence"/>
</dbReference>
<comment type="subcellular location">
    <subcellularLocation>
        <location evidence="1">Cell membrane</location>
        <topology evidence="1">Multi-pass membrane protein</topology>
    </subcellularLocation>
</comment>
<keyword evidence="3" id="KW-0813">Transport</keyword>
<accession>K0NQZ2</accession>
<evidence type="ECO:0000256" key="1">
    <source>
        <dbReference type="ARBA" id="ARBA00004651"/>
    </source>
</evidence>
<keyword evidence="4" id="KW-1003">Cell membrane</keyword>
<keyword evidence="6 8" id="KW-1133">Transmembrane helix</keyword>
<protein>
    <submittedName>
        <fullName evidence="9">Malate transport protein</fullName>
    </submittedName>
</protein>
<proteinExistence type="inferred from homology"/>
<feature type="transmembrane region" description="Helical" evidence="8">
    <location>
        <begin position="20"/>
        <end position="39"/>
    </location>
</feature>
<feature type="transmembrane region" description="Helical" evidence="8">
    <location>
        <begin position="51"/>
        <end position="71"/>
    </location>
</feature>
<dbReference type="EMBL" id="CALZ01000002">
    <property type="protein sequence ID" value="CCK82671.1"/>
    <property type="molecule type" value="Genomic_DNA"/>
</dbReference>
<evidence type="ECO:0000256" key="2">
    <source>
        <dbReference type="ARBA" id="ARBA00010145"/>
    </source>
</evidence>
<feature type="transmembrane region" description="Helical" evidence="8">
    <location>
        <begin position="216"/>
        <end position="239"/>
    </location>
</feature>
<name>K0NQZ2_9LACO</name>
<evidence type="ECO:0000256" key="7">
    <source>
        <dbReference type="ARBA" id="ARBA00023136"/>
    </source>
</evidence>
<dbReference type="PANTHER" id="PTHR36838:SF1">
    <property type="entry name" value="SLR1864 PROTEIN"/>
    <property type="match status" value="1"/>
</dbReference>
<keyword evidence="5 8" id="KW-0812">Transmembrane</keyword>
<dbReference type="InterPro" id="IPR004776">
    <property type="entry name" value="Mem_transp_PIN-like"/>
</dbReference>
<evidence type="ECO:0000313" key="10">
    <source>
        <dbReference type="Proteomes" id="UP000009325"/>
    </source>
</evidence>